<evidence type="ECO:0000313" key="3">
    <source>
        <dbReference type="Proteomes" id="UP001497516"/>
    </source>
</evidence>
<feature type="chain" id="PRO_5043999247" evidence="1">
    <location>
        <begin position="23"/>
        <end position="138"/>
    </location>
</feature>
<keyword evidence="1" id="KW-0732">Signal</keyword>
<keyword evidence="3" id="KW-1185">Reference proteome</keyword>
<reference evidence="2 3" key="1">
    <citation type="submission" date="2024-04" db="EMBL/GenBank/DDBJ databases">
        <authorList>
            <person name="Fracassetti M."/>
        </authorList>
    </citation>
    <scope>NUCLEOTIDE SEQUENCE [LARGE SCALE GENOMIC DNA]</scope>
</reference>
<name>A0AAV2G114_9ROSI</name>
<gene>
    <name evidence="2" type="ORF">LTRI10_LOCUS44194</name>
</gene>
<feature type="signal peptide" evidence="1">
    <location>
        <begin position="1"/>
        <end position="22"/>
    </location>
</feature>
<protein>
    <submittedName>
        <fullName evidence="2">Uncharacterized protein</fullName>
    </submittedName>
</protein>
<dbReference type="Proteomes" id="UP001497516">
    <property type="component" value="Chromosome 7"/>
</dbReference>
<accession>A0AAV2G114</accession>
<dbReference type="EMBL" id="OZ034820">
    <property type="protein sequence ID" value="CAL1404329.1"/>
    <property type="molecule type" value="Genomic_DNA"/>
</dbReference>
<dbReference type="AlphaFoldDB" id="A0AAV2G114"/>
<organism evidence="2 3">
    <name type="scientific">Linum trigynum</name>
    <dbReference type="NCBI Taxonomy" id="586398"/>
    <lineage>
        <taxon>Eukaryota</taxon>
        <taxon>Viridiplantae</taxon>
        <taxon>Streptophyta</taxon>
        <taxon>Embryophyta</taxon>
        <taxon>Tracheophyta</taxon>
        <taxon>Spermatophyta</taxon>
        <taxon>Magnoliopsida</taxon>
        <taxon>eudicotyledons</taxon>
        <taxon>Gunneridae</taxon>
        <taxon>Pentapetalae</taxon>
        <taxon>rosids</taxon>
        <taxon>fabids</taxon>
        <taxon>Malpighiales</taxon>
        <taxon>Linaceae</taxon>
        <taxon>Linum</taxon>
    </lineage>
</organism>
<evidence type="ECO:0000313" key="2">
    <source>
        <dbReference type="EMBL" id="CAL1404329.1"/>
    </source>
</evidence>
<evidence type="ECO:0000256" key="1">
    <source>
        <dbReference type="SAM" id="SignalP"/>
    </source>
</evidence>
<proteinExistence type="predicted"/>
<sequence length="138" mass="15167">MAVRIITTLAALLLSHFLSAAAAPFCGPDKPWLHASEFPGYVENALNYVVQNAASGYEYPGAAQGTDVDCSNYNPAQKPRRRLGHRHLLPRRPSRRLHEVSLRRAAACPAMHEADLWRCLLSRSVLAALRAVHAIAFA</sequence>